<dbReference type="Proteomes" id="UP000294847">
    <property type="component" value="Chromosome 3"/>
</dbReference>
<sequence length="100" mass="11677">MSSWSKAALILEFVRWCSLVLYGPWAIVYMAFHLIFQVPGFPFDLDLSWRSAALVQEFLVCLWLLFDGPLPTLIFMCYAEYRLLPHIPFDELWDATRVGT</sequence>
<dbReference type="EMBL" id="CP034206">
    <property type="protein sequence ID" value="QBZ58238.1"/>
    <property type="molecule type" value="Genomic_DNA"/>
</dbReference>
<proteinExistence type="predicted"/>
<name>A0A4P7N6K5_PYROR</name>
<dbReference type="AlphaFoldDB" id="A0A4P7N6K5"/>
<evidence type="ECO:0000313" key="2">
    <source>
        <dbReference type="Proteomes" id="UP000294847"/>
    </source>
</evidence>
<reference evidence="1 2" key="1">
    <citation type="journal article" date="2019" name="Mol. Biol. Evol.">
        <title>Blast fungal genomes show frequent chromosomal changes, gene gains and losses, and effector gene turnover.</title>
        <authorList>
            <person name="Gomez Luciano L.B."/>
            <person name="Jason Tsai I."/>
            <person name="Chuma I."/>
            <person name="Tosa Y."/>
            <person name="Chen Y.H."/>
            <person name="Li J.Y."/>
            <person name="Li M.Y."/>
            <person name="Jade Lu M.Y."/>
            <person name="Nakayashiki H."/>
            <person name="Li W.H."/>
        </authorList>
    </citation>
    <scope>NUCLEOTIDE SEQUENCE [LARGE SCALE GENOMIC DNA]</scope>
    <source>
        <strain evidence="1">MZ5-1-6</strain>
    </source>
</reference>
<accession>A0A4P7N6K5</accession>
<gene>
    <name evidence="1" type="ORF">PoMZ_03183</name>
</gene>
<dbReference type="VEuPathDB" id="FungiDB:M_BR32_EuGene_00122011"/>
<organism evidence="1 2">
    <name type="scientific">Pyricularia oryzae</name>
    <name type="common">Rice blast fungus</name>
    <name type="synonym">Magnaporthe oryzae</name>
    <dbReference type="NCBI Taxonomy" id="318829"/>
    <lineage>
        <taxon>Eukaryota</taxon>
        <taxon>Fungi</taxon>
        <taxon>Dikarya</taxon>
        <taxon>Ascomycota</taxon>
        <taxon>Pezizomycotina</taxon>
        <taxon>Sordariomycetes</taxon>
        <taxon>Sordariomycetidae</taxon>
        <taxon>Magnaporthales</taxon>
        <taxon>Pyriculariaceae</taxon>
        <taxon>Pyricularia</taxon>
    </lineage>
</organism>
<evidence type="ECO:0000313" key="1">
    <source>
        <dbReference type="EMBL" id="QBZ58238.1"/>
    </source>
</evidence>
<protein>
    <submittedName>
        <fullName evidence="1">Uncharacterized protein</fullName>
    </submittedName>
</protein>